<keyword evidence="10" id="KW-1185">Reference proteome</keyword>
<dbReference type="NCBIfam" id="NF000642">
    <property type="entry name" value="PRK00024.1"/>
    <property type="match status" value="1"/>
</dbReference>
<dbReference type="Gene3D" id="3.40.140.10">
    <property type="entry name" value="Cytidine Deaminase, domain 2"/>
    <property type="match status" value="1"/>
</dbReference>
<keyword evidence="5" id="KW-0862">Zinc</keyword>
<evidence type="ECO:0000256" key="5">
    <source>
        <dbReference type="ARBA" id="ARBA00022833"/>
    </source>
</evidence>
<keyword evidence="6" id="KW-0482">Metalloprotease</keyword>
<name>E7MMI7_9FIRM</name>
<dbReference type="Proteomes" id="UP000004097">
    <property type="component" value="Unassembled WGS sequence"/>
</dbReference>
<evidence type="ECO:0000256" key="6">
    <source>
        <dbReference type="ARBA" id="ARBA00023049"/>
    </source>
</evidence>
<dbReference type="HOGENOM" id="CLU_073529_0_2_9"/>
<evidence type="ECO:0000256" key="2">
    <source>
        <dbReference type="ARBA" id="ARBA00022670"/>
    </source>
</evidence>
<dbReference type="InterPro" id="IPR001405">
    <property type="entry name" value="UPF0758"/>
</dbReference>
<evidence type="ECO:0000259" key="8">
    <source>
        <dbReference type="PROSITE" id="PS50249"/>
    </source>
</evidence>
<keyword evidence="4" id="KW-0378">Hydrolase</keyword>
<keyword evidence="3" id="KW-0479">Metal-binding</keyword>
<dbReference type="Pfam" id="PF20582">
    <property type="entry name" value="UPF0758_N"/>
    <property type="match status" value="1"/>
</dbReference>
<dbReference type="PANTHER" id="PTHR30471">
    <property type="entry name" value="DNA REPAIR PROTEIN RADC"/>
    <property type="match status" value="1"/>
</dbReference>
<dbReference type="InterPro" id="IPR020891">
    <property type="entry name" value="UPF0758_CS"/>
</dbReference>
<dbReference type="RefSeq" id="WP_006525590.1">
    <property type="nucleotide sequence ID" value="NZ_GL637653.1"/>
</dbReference>
<reference evidence="9 10" key="1">
    <citation type="submission" date="2010-08" db="EMBL/GenBank/DDBJ databases">
        <authorList>
            <person name="Weinstock G."/>
            <person name="Sodergren E."/>
            <person name="Clifton S."/>
            <person name="Fulton L."/>
            <person name="Fulton B."/>
            <person name="Courtney L."/>
            <person name="Fronick C."/>
            <person name="Harrison M."/>
            <person name="Strong C."/>
            <person name="Farmer C."/>
            <person name="Delahaunty K."/>
            <person name="Markovic C."/>
            <person name="Hall O."/>
            <person name="Minx P."/>
            <person name="Tomlinson C."/>
            <person name="Mitreva M."/>
            <person name="Hou S."/>
            <person name="Chen J."/>
            <person name="Wollam A."/>
            <person name="Pepin K.H."/>
            <person name="Johnson M."/>
            <person name="Bhonagiri V."/>
            <person name="Zhang X."/>
            <person name="Suruliraj S."/>
            <person name="Warren W."/>
            <person name="Chinwalla A."/>
            <person name="Mardis E.R."/>
            <person name="Wilson R.K."/>
        </authorList>
    </citation>
    <scope>NUCLEOTIDE SEQUENCE [LARGE SCALE GENOMIC DNA]</scope>
    <source>
        <strain evidence="9 10">F0204</strain>
    </source>
</reference>
<evidence type="ECO:0000256" key="1">
    <source>
        <dbReference type="ARBA" id="ARBA00010243"/>
    </source>
</evidence>
<dbReference type="PANTHER" id="PTHR30471:SF3">
    <property type="entry name" value="UPF0758 PROTEIN YEES-RELATED"/>
    <property type="match status" value="1"/>
</dbReference>
<comment type="similarity">
    <text evidence="1 7">Belongs to the UPF0758 family.</text>
</comment>
<comment type="caution">
    <text evidence="9">The sequence shown here is derived from an EMBL/GenBank/DDBJ whole genome shotgun (WGS) entry which is preliminary data.</text>
</comment>
<sequence>MIIREMPSTERPRDKGLRYGVRSLSSRELLALILRTGSQGESVLTMADNLLQMSKGIKGLVHMSNEELCKIKGISKVKALQLQAIFEISRRASLEAAYEEEIIDNPERIIEWLRNEIGTGSQEKFLVVYLNTAHRIISAKTLFVGTINASAVYPREIFKEALLIGSTDILLAHNHPSGVLTPSTQDLVVTGKLMECGKLMGVRVLDHLIVSQTSFLSFAREELFETCMEAYQCAHGITT</sequence>
<evidence type="ECO:0000256" key="7">
    <source>
        <dbReference type="RuleBase" id="RU003797"/>
    </source>
</evidence>
<dbReference type="eggNOG" id="COG2003">
    <property type="taxonomic scope" value="Bacteria"/>
</dbReference>
<dbReference type="InterPro" id="IPR046778">
    <property type="entry name" value="UPF0758_N"/>
</dbReference>
<dbReference type="InterPro" id="IPR010994">
    <property type="entry name" value="RuvA_2-like"/>
</dbReference>
<keyword evidence="2" id="KW-0645">Protease</keyword>
<dbReference type="STRING" id="706433.HMPREF9430_00754"/>
<protein>
    <submittedName>
        <fullName evidence="9">DNA repair protein RadC</fullName>
    </submittedName>
</protein>
<dbReference type="GO" id="GO:0006508">
    <property type="term" value="P:proteolysis"/>
    <property type="evidence" value="ECO:0007669"/>
    <property type="project" value="UniProtKB-KW"/>
</dbReference>
<gene>
    <name evidence="9" type="primary">radC</name>
    <name evidence="9" type="ORF">HMPREF9430_00754</name>
</gene>
<feature type="domain" description="MPN" evidence="8">
    <location>
        <begin position="102"/>
        <end position="224"/>
    </location>
</feature>
<proteinExistence type="inferred from homology"/>
<dbReference type="InterPro" id="IPR037518">
    <property type="entry name" value="MPN"/>
</dbReference>
<dbReference type="NCBIfam" id="TIGR00608">
    <property type="entry name" value="radc"/>
    <property type="match status" value="1"/>
</dbReference>
<dbReference type="GO" id="GO:0008237">
    <property type="term" value="F:metallopeptidase activity"/>
    <property type="evidence" value="ECO:0007669"/>
    <property type="project" value="UniProtKB-KW"/>
</dbReference>
<evidence type="ECO:0000313" key="10">
    <source>
        <dbReference type="Proteomes" id="UP000004097"/>
    </source>
</evidence>
<dbReference type="GO" id="GO:0046872">
    <property type="term" value="F:metal ion binding"/>
    <property type="evidence" value="ECO:0007669"/>
    <property type="project" value="UniProtKB-KW"/>
</dbReference>
<organism evidence="9 10">
    <name type="scientific">Solobacterium moorei F0204</name>
    <dbReference type="NCBI Taxonomy" id="706433"/>
    <lineage>
        <taxon>Bacteria</taxon>
        <taxon>Bacillati</taxon>
        <taxon>Bacillota</taxon>
        <taxon>Erysipelotrichia</taxon>
        <taxon>Erysipelotrichales</taxon>
        <taxon>Erysipelotrichaceae</taxon>
        <taxon>Solobacterium</taxon>
    </lineage>
</organism>
<evidence type="ECO:0000256" key="4">
    <source>
        <dbReference type="ARBA" id="ARBA00022801"/>
    </source>
</evidence>
<dbReference type="AlphaFoldDB" id="E7MMI7"/>
<evidence type="ECO:0000256" key="3">
    <source>
        <dbReference type="ARBA" id="ARBA00022723"/>
    </source>
</evidence>
<dbReference type="SUPFAM" id="SSF47781">
    <property type="entry name" value="RuvA domain 2-like"/>
    <property type="match status" value="1"/>
</dbReference>
<dbReference type="InterPro" id="IPR025657">
    <property type="entry name" value="RadC_JAB"/>
</dbReference>
<dbReference type="CDD" id="cd08071">
    <property type="entry name" value="MPN_DUF2466"/>
    <property type="match status" value="1"/>
</dbReference>
<dbReference type="PROSITE" id="PS01302">
    <property type="entry name" value="UPF0758"/>
    <property type="match status" value="1"/>
</dbReference>
<dbReference type="Pfam" id="PF04002">
    <property type="entry name" value="RadC"/>
    <property type="match status" value="1"/>
</dbReference>
<evidence type="ECO:0000313" key="9">
    <source>
        <dbReference type="EMBL" id="EFW24725.1"/>
    </source>
</evidence>
<dbReference type="PROSITE" id="PS50249">
    <property type="entry name" value="MPN"/>
    <property type="match status" value="1"/>
</dbReference>
<accession>E7MMI7</accession>
<dbReference type="EMBL" id="AECQ01000012">
    <property type="protein sequence ID" value="EFW24725.1"/>
    <property type="molecule type" value="Genomic_DNA"/>
</dbReference>